<dbReference type="Proteomes" id="UP000019364">
    <property type="component" value="Unassembled WGS sequence"/>
</dbReference>
<dbReference type="Gene3D" id="3.40.1710.10">
    <property type="entry name" value="abc type-2 transporter like domain"/>
    <property type="match status" value="1"/>
</dbReference>
<comment type="subcellular location">
    <subcellularLocation>
        <location evidence="1">Membrane</location>
        <topology evidence="1">Multi-pass membrane protein</topology>
    </subcellularLocation>
</comment>
<dbReference type="RefSeq" id="WP_036648680.1">
    <property type="nucleotide sequence ID" value="NZ_BAVZ01000006.1"/>
</dbReference>
<evidence type="ECO:0000256" key="3">
    <source>
        <dbReference type="ARBA" id="ARBA00022989"/>
    </source>
</evidence>
<dbReference type="SUPFAM" id="SSF101967">
    <property type="entry name" value="Adhesin YadA, collagen-binding domain"/>
    <property type="match status" value="1"/>
</dbReference>
<dbReference type="Pfam" id="PF12698">
    <property type="entry name" value="ABC2_membrane_3"/>
    <property type="match status" value="2"/>
</dbReference>
<evidence type="ECO:0000256" key="1">
    <source>
        <dbReference type="ARBA" id="ARBA00004141"/>
    </source>
</evidence>
<accession>W7YBV7</accession>
<evidence type="ECO:0000256" key="6">
    <source>
        <dbReference type="SAM" id="Phobius"/>
    </source>
</evidence>
<evidence type="ECO:0000256" key="5">
    <source>
        <dbReference type="SAM" id="MobiDB-lite"/>
    </source>
</evidence>
<reference evidence="8 9" key="1">
    <citation type="journal article" date="2014" name="Genome Announc.">
        <title>Draft Genome Sequence of Paenibacillus pini JCM 16418T, Isolated from the Rhizosphere of Pine Tree.</title>
        <authorList>
            <person name="Yuki M."/>
            <person name="Oshima K."/>
            <person name="Suda W."/>
            <person name="Oshida Y."/>
            <person name="Kitamura K."/>
            <person name="Iida Y."/>
            <person name="Hattori M."/>
            <person name="Ohkuma M."/>
        </authorList>
    </citation>
    <scope>NUCLEOTIDE SEQUENCE [LARGE SCALE GENOMIC DNA]</scope>
    <source>
        <strain evidence="8 9">JCM 16418</strain>
    </source>
</reference>
<dbReference type="InterPro" id="IPR017501">
    <property type="entry name" value="Phage_infect_YhgE_C"/>
</dbReference>
<evidence type="ECO:0000313" key="8">
    <source>
        <dbReference type="EMBL" id="GAF08345.1"/>
    </source>
</evidence>
<keyword evidence="9" id="KW-1185">Reference proteome</keyword>
<dbReference type="PANTHER" id="PTHR43077">
    <property type="entry name" value="TRANSPORT PERMEASE YVFS-RELATED"/>
    <property type="match status" value="1"/>
</dbReference>
<organism evidence="8 9">
    <name type="scientific">Paenibacillus pini JCM 16418</name>
    <dbReference type="NCBI Taxonomy" id="1236976"/>
    <lineage>
        <taxon>Bacteria</taxon>
        <taxon>Bacillati</taxon>
        <taxon>Bacillota</taxon>
        <taxon>Bacilli</taxon>
        <taxon>Bacillales</taxon>
        <taxon>Paenibacillaceae</taxon>
        <taxon>Paenibacillus</taxon>
    </lineage>
</organism>
<feature type="transmembrane region" description="Helical" evidence="6">
    <location>
        <begin position="600"/>
        <end position="619"/>
    </location>
</feature>
<comment type="caution">
    <text evidence="8">The sequence shown here is derived from an EMBL/GenBank/DDBJ whole genome shotgun (WGS) entry which is preliminary data.</text>
</comment>
<dbReference type="InterPro" id="IPR017500">
    <property type="entry name" value="Phage_infect_YhgE_N"/>
</dbReference>
<keyword evidence="2 6" id="KW-0812">Transmembrane</keyword>
<feature type="domain" description="ABC-2 type transporter transmembrane" evidence="7">
    <location>
        <begin position="24"/>
        <end position="158"/>
    </location>
</feature>
<keyword evidence="4 6" id="KW-0472">Membrane</keyword>
<proteinExistence type="predicted"/>
<dbReference type="GO" id="GO:0016020">
    <property type="term" value="C:membrane"/>
    <property type="evidence" value="ECO:0007669"/>
    <property type="project" value="UniProtKB-SubCell"/>
</dbReference>
<gene>
    <name evidence="8" type="ORF">JCM16418_2414</name>
</gene>
<dbReference type="NCBIfam" id="TIGR03061">
    <property type="entry name" value="pip_yhgE_Nterm"/>
    <property type="match status" value="1"/>
</dbReference>
<feature type="transmembrane region" description="Helical" evidence="6">
    <location>
        <begin position="654"/>
        <end position="678"/>
    </location>
</feature>
<evidence type="ECO:0000259" key="7">
    <source>
        <dbReference type="Pfam" id="PF12698"/>
    </source>
</evidence>
<feature type="domain" description="ABC-2 type transporter transmembrane" evidence="7">
    <location>
        <begin position="458"/>
        <end position="673"/>
    </location>
</feature>
<feature type="transmembrane region" description="Helical" evidence="6">
    <location>
        <begin position="20"/>
        <end position="43"/>
    </location>
</feature>
<dbReference type="OrthoDB" id="9811483at2"/>
<name>W7YBV7_9BACL</name>
<evidence type="ECO:0000256" key="4">
    <source>
        <dbReference type="ARBA" id="ARBA00023136"/>
    </source>
</evidence>
<dbReference type="InterPro" id="IPR013525">
    <property type="entry name" value="ABC2_TM"/>
</dbReference>
<dbReference type="SUPFAM" id="SSF58104">
    <property type="entry name" value="Methyl-accepting chemotaxis protein (MCP) signaling domain"/>
    <property type="match status" value="1"/>
</dbReference>
<dbReference type="PANTHER" id="PTHR43077:SF5">
    <property type="entry name" value="PHAGE INFECTION PROTEIN"/>
    <property type="match status" value="1"/>
</dbReference>
<dbReference type="NCBIfam" id="TIGR03062">
    <property type="entry name" value="pip_yhgE_Cterm"/>
    <property type="match status" value="1"/>
</dbReference>
<dbReference type="InterPro" id="IPR051328">
    <property type="entry name" value="T7SS_ABC-Transporter"/>
</dbReference>
<evidence type="ECO:0000256" key="2">
    <source>
        <dbReference type="ARBA" id="ARBA00022692"/>
    </source>
</evidence>
<feature type="transmembrane region" description="Helical" evidence="6">
    <location>
        <begin position="572"/>
        <end position="593"/>
    </location>
</feature>
<feature type="transmembrane region" description="Helical" evidence="6">
    <location>
        <begin position="500"/>
        <end position="520"/>
    </location>
</feature>
<dbReference type="eggNOG" id="COG1511">
    <property type="taxonomic scope" value="Bacteria"/>
</dbReference>
<feature type="transmembrane region" description="Helical" evidence="6">
    <location>
        <begin position="540"/>
        <end position="560"/>
    </location>
</feature>
<protein>
    <recommendedName>
        <fullName evidence="7">ABC-2 type transporter transmembrane domain-containing protein</fullName>
    </recommendedName>
</protein>
<dbReference type="InterPro" id="IPR011049">
    <property type="entry name" value="Serralysin-like_metalloprot_C"/>
</dbReference>
<sequence>MKGLHLFLKDWLHIIKHKQARIAVIILLVIPLLYAGMFLMGYWDPYGNLDKLSVAVVNSDKGAQMNGKPIHVGEDLVDNLSTNKTLDFHFVSSDNAEKGLANGQYAMLVRIPDDFSQKVTTLMDESPKPADLIYKTNPGNNFIAGQVGATAITKLKDEISNEITKSYTQAVFDNIGSMSDGFAKAGNGATELSDGTKKANAGLHSVQDGIDTLADGATKLSKGAAPLAHGAEQLDQSMNRLKGGAAALSTGIDQLSAAHRQLEQGDKAVDKGLGSLDAGLDKMAGITSQAQTDAKSLTKQLRTYLQNHSGVQQQEPKQDPQQDEQQEKQPQQQPKQDQELKAILDKAEALTSQLNAIHNGQTQQIKGMNTLQSASNQVSNGLNQFGTKLAQAGVGASQLKTGASQMTTGMDTWKKGFNQIRVGIDGLAEGSGQLRTGSQSLAGGMLKLVDGSEKLSNSLSGAAKETAGVHSTDATLDMFSRPVQVVEKQINPVSNYGTAMTPYFLTLGLFVGGLIAANIIHYSRTAKEGVSGWNHFVNKLMLILSISVLQALIVDAVILYGFDIHVFSIPKFIFLSLIAAFTYSTCIFMLIAVFGSLGRLAAIFLLVMQLASSGGTFPLQMSSPFIQFISKILPMTYAVDGFRSVISTNDWSQYWHSTGALIGYIVAFVIVAMAIILFSNKKNQSAVQTPSASI</sequence>
<dbReference type="Gene3D" id="1.10.287.950">
    <property type="entry name" value="Methyl-accepting chemotaxis protein"/>
    <property type="match status" value="1"/>
</dbReference>
<keyword evidence="3 6" id="KW-1133">Transmembrane helix</keyword>
<dbReference type="EMBL" id="BAVZ01000006">
    <property type="protein sequence ID" value="GAF08345.1"/>
    <property type="molecule type" value="Genomic_DNA"/>
</dbReference>
<evidence type="ECO:0000313" key="9">
    <source>
        <dbReference type="Proteomes" id="UP000019364"/>
    </source>
</evidence>
<dbReference type="STRING" id="1236976.JCM16418_2414"/>
<dbReference type="AlphaFoldDB" id="W7YBV7"/>
<feature type="region of interest" description="Disordered" evidence="5">
    <location>
        <begin position="307"/>
        <end position="339"/>
    </location>
</feature>
<dbReference type="GO" id="GO:0140359">
    <property type="term" value="F:ABC-type transporter activity"/>
    <property type="evidence" value="ECO:0007669"/>
    <property type="project" value="InterPro"/>
</dbReference>